<comment type="catalytic activity">
    <reaction evidence="20 21">
        <text>5-[(5-phospho-1-deoxy-D-ribulos-1-ylimino)methylamino]-1-(5-phospho-beta-D-ribosyl)imidazole-4-carboxamide + L-glutamine = D-erythro-1-(imidazol-4-yl)glycerol 3-phosphate + 5-amino-1-(5-phospho-beta-D-ribosyl)imidazole-4-carboxamide + L-glutamate + H(+)</text>
        <dbReference type="Rhea" id="RHEA:24793"/>
        <dbReference type="ChEBI" id="CHEBI:15378"/>
        <dbReference type="ChEBI" id="CHEBI:29985"/>
        <dbReference type="ChEBI" id="CHEBI:58278"/>
        <dbReference type="ChEBI" id="CHEBI:58359"/>
        <dbReference type="ChEBI" id="CHEBI:58475"/>
        <dbReference type="ChEBI" id="CHEBI:58525"/>
        <dbReference type="EC" id="4.3.2.10"/>
    </reaction>
</comment>
<keyword evidence="11 21" id="KW-0963">Cytoplasm</keyword>
<dbReference type="InterPro" id="IPR026660">
    <property type="entry name" value="PRA-CH"/>
</dbReference>
<accession>A0A511UXK2</accession>
<dbReference type="InterPro" id="IPR038019">
    <property type="entry name" value="PRib_AMP_CycHydrolase_sf"/>
</dbReference>
<comment type="pathway">
    <text evidence="5 22">Amino-acid biosynthesis; L-histidine biosynthesis; L-histidine from 5-phospho-alpha-D-ribose 1-diphosphate: step 3/9.</text>
</comment>
<dbReference type="Gene3D" id="3.20.20.70">
    <property type="entry name" value="Aldolase class I"/>
    <property type="match status" value="1"/>
</dbReference>
<keyword evidence="26" id="KW-1185">Reference proteome</keyword>
<dbReference type="GO" id="GO:0004636">
    <property type="term" value="F:phosphoribosyl-ATP diphosphatase activity"/>
    <property type="evidence" value="ECO:0007669"/>
    <property type="project" value="UniProtKB-UniRule"/>
</dbReference>
<dbReference type="SUPFAM" id="SSF51366">
    <property type="entry name" value="Ribulose-phoshate binding barrel"/>
    <property type="match status" value="1"/>
</dbReference>
<dbReference type="NCBIfam" id="NF002747">
    <property type="entry name" value="PRK02759.1"/>
    <property type="match status" value="1"/>
</dbReference>
<comment type="function">
    <text evidence="19 21">IGPS catalyzes the conversion of PRFAR and glutamine to IGP, AICAR and glutamate. The HisF subunit catalyzes the cyclization activity that produces IGP and AICAR from PRFAR using the ammonia provided by the HisH subunit.</text>
</comment>
<dbReference type="SUPFAM" id="SSF141734">
    <property type="entry name" value="HisI-like"/>
    <property type="match status" value="1"/>
</dbReference>
<evidence type="ECO:0000256" key="2">
    <source>
        <dbReference type="ARBA" id="ARBA00001460"/>
    </source>
</evidence>
<dbReference type="EMBL" id="BJXW01000014">
    <property type="protein sequence ID" value="GEN31349.1"/>
    <property type="molecule type" value="Genomic_DNA"/>
</dbReference>
<dbReference type="HAMAP" id="MF_01020">
    <property type="entry name" value="HisE"/>
    <property type="match status" value="1"/>
</dbReference>
<dbReference type="InterPro" id="IPR013785">
    <property type="entry name" value="Aldolase_TIM"/>
</dbReference>
<reference evidence="25 26" key="1">
    <citation type="submission" date="2019-07" db="EMBL/GenBank/DDBJ databases">
        <title>Whole genome shotgun sequence of Cerasibacillus quisquiliarum NBRC 102429.</title>
        <authorList>
            <person name="Hosoyama A."/>
            <person name="Uohara A."/>
            <person name="Ohji S."/>
            <person name="Ichikawa N."/>
        </authorList>
    </citation>
    <scope>NUCLEOTIDE SEQUENCE [LARGE SCALE GENOMIC DNA]</scope>
    <source>
        <strain evidence="25 26">NBRC 102429</strain>
    </source>
</reference>
<keyword evidence="12 21" id="KW-0028">Amino-acid biosynthesis</keyword>
<dbReference type="UniPathway" id="UPA00031">
    <property type="reaction ID" value="UER00007"/>
</dbReference>
<dbReference type="InterPro" id="IPR008179">
    <property type="entry name" value="HisE"/>
</dbReference>
<dbReference type="InterPro" id="IPR004651">
    <property type="entry name" value="HisF"/>
</dbReference>
<evidence type="ECO:0000256" key="7">
    <source>
        <dbReference type="ARBA" id="ARBA00007731"/>
    </source>
</evidence>
<dbReference type="FunFam" id="1.10.287.1080:FF:000002">
    <property type="entry name" value="Histidine biosynthesis bifunctional protein HisIE"/>
    <property type="match status" value="1"/>
</dbReference>
<evidence type="ECO:0000256" key="21">
    <source>
        <dbReference type="HAMAP-Rule" id="MF_01013"/>
    </source>
</evidence>
<feature type="active site" evidence="21">
    <location>
        <position position="132"/>
    </location>
</feature>
<evidence type="ECO:0000256" key="1">
    <source>
        <dbReference type="ARBA" id="ARBA00000024"/>
    </source>
</evidence>
<dbReference type="GO" id="GO:0000105">
    <property type="term" value="P:L-histidine biosynthetic process"/>
    <property type="evidence" value="ECO:0007669"/>
    <property type="project" value="UniProtKB-UniRule"/>
</dbReference>
<comment type="caution">
    <text evidence="25">The sequence shown here is derived from an EMBL/GenBank/DDBJ whole genome shotgun (WGS) entry which is preliminary data.</text>
</comment>
<evidence type="ECO:0000256" key="18">
    <source>
        <dbReference type="ARBA" id="ARBA00023268"/>
    </source>
</evidence>
<dbReference type="EC" id="3.6.1.31" evidence="22"/>
<evidence type="ECO:0000256" key="13">
    <source>
        <dbReference type="ARBA" id="ARBA00022741"/>
    </source>
</evidence>
<dbReference type="Gene3D" id="3.10.20.810">
    <property type="entry name" value="Phosphoribosyl-AMP cyclohydrolase"/>
    <property type="match status" value="1"/>
</dbReference>
<dbReference type="Pfam" id="PF01503">
    <property type="entry name" value="PRA-PH"/>
    <property type="match status" value="1"/>
</dbReference>
<evidence type="ECO:0000256" key="19">
    <source>
        <dbReference type="ARBA" id="ARBA00025475"/>
    </source>
</evidence>
<evidence type="ECO:0000256" key="22">
    <source>
        <dbReference type="HAMAP-Rule" id="MF_01019"/>
    </source>
</evidence>
<proteinExistence type="inferred from homology"/>
<dbReference type="AlphaFoldDB" id="A0A511UXK2"/>
<dbReference type="InterPro" id="IPR023019">
    <property type="entry name" value="His_synth_HisIE"/>
</dbReference>
<dbReference type="Pfam" id="PF01502">
    <property type="entry name" value="PRA-CH"/>
    <property type="match status" value="1"/>
</dbReference>
<organism evidence="25 26">
    <name type="scientific">Cerasibacillus quisquiliarum</name>
    <dbReference type="NCBI Taxonomy" id="227865"/>
    <lineage>
        <taxon>Bacteria</taxon>
        <taxon>Bacillati</taxon>
        <taxon>Bacillota</taxon>
        <taxon>Bacilli</taxon>
        <taxon>Bacillales</taxon>
        <taxon>Bacillaceae</taxon>
        <taxon>Cerasibacillus</taxon>
    </lineage>
</organism>
<evidence type="ECO:0000256" key="11">
    <source>
        <dbReference type="ARBA" id="ARBA00022490"/>
    </source>
</evidence>
<evidence type="ECO:0000256" key="16">
    <source>
        <dbReference type="ARBA" id="ARBA00023102"/>
    </source>
</evidence>
<feature type="region of interest" description="Phosphoribosyl-ATP pyrophosphohydrolase" evidence="22">
    <location>
        <begin position="358"/>
        <end position="450"/>
    </location>
</feature>
<dbReference type="NCBIfam" id="TIGR00735">
    <property type="entry name" value="hisF"/>
    <property type="match status" value="1"/>
</dbReference>
<dbReference type="InterPro" id="IPR011060">
    <property type="entry name" value="RibuloseP-bd_barrel"/>
</dbReference>
<evidence type="ECO:0000256" key="3">
    <source>
        <dbReference type="ARBA" id="ARBA00004496"/>
    </source>
</evidence>
<feature type="active site" evidence="21">
    <location>
        <position position="13"/>
    </location>
</feature>
<dbReference type="PANTHER" id="PTHR21235:SF2">
    <property type="entry name" value="IMIDAZOLE GLYCEROL PHOSPHATE SYNTHASE HISHF"/>
    <property type="match status" value="1"/>
</dbReference>
<keyword evidence="15 22" id="KW-0067">ATP-binding</keyword>
<dbReference type="PANTHER" id="PTHR21235">
    <property type="entry name" value="IMIDAZOLE GLYCEROL PHOSPHATE SYNTHASE SUBUNIT HISF/H IGP SYNTHASE SUBUNIT HISF/H"/>
    <property type="match status" value="1"/>
</dbReference>
<dbReference type="SUPFAM" id="SSF101386">
    <property type="entry name" value="all-alpha NTP pyrophosphatases"/>
    <property type="match status" value="1"/>
</dbReference>
<evidence type="ECO:0000256" key="6">
    <source>
        <dbReference type="ARBA" id="ARBA00005204"/>
    </source>
</evidence>
<dbReference type="NCBIfam" id="NF000768">
    <property type="entry name" value="PRK00051.1"/>
    <property type="match status" value="1"/>
</dbReference>
<keyword evidence="17 21" id="KW-0456">Lyase</keyword>
<evidence type="ECO:0000256" key="17">
    <source>
        <dbReference type="ARBA" id="ARBA00023239"/>
    </source>
</evidence>
<dbReference type="HAMAP" id="MF_01021">
    <property type="entry name" value="HisI"/>
    <property type="match status" value="1"/>
</dbReference>
<feature type="domain" description="Phosphoribosyl-AMP cyclohydrolase" evidence="24">
    <location>
        <begin position="269"/>
        <end position="342"/>
    </location>
</feature>
<evidence type="ECO:0000256" key="9">
    <source>
        <dbReference type="ARBA" id="ARBA00009667"/>
    </source>
</evidence>
<name>A0A511UXK2_9BACI</name>
<dbReference type="NCBIfam" id="TIGR03188">
    <property type="entry name" value="histidine_hisI"/>
    <property type="match status" value="1"/>
</dbReference>
<dbReference type="GO" id="GO:0004635">
    <property type="term" value="F:phosphoribosyl-AMP cyclohydrolase activity"/>
    <property type="evidence" value="ECO:0007669"/>
    <property type="project" value="UniProtKB-UniRule"/>
</dbReference>
<evidence type="ECO:0000256" key="4">
    <source>
        <dbReference type="ARBA" id="ARBA00005091"/>
    </source>
</evidence>
<evidence type="ECO:0000256" key="10">
    <source>
        <dbReference type="ARBA" id="ARBA00011152"/>
    </source>
</evidence>
<gene>
    <name evidence="22" type="primary">hisI</name>
    <name evidence="21" type="synonym">hisF</name>
    <name evidence="22" type="synonym">hisIE</name>
    <name evidence="25" type="ORF">CQU01_15870</name>
</gene>
<keyword evidence="16 21" id="KW-0368">Histidine biosynthesis</keyword>
<dbReference type="EC" id="3.5.4.19" evidence="22"/>
<dbReference type="GO" id="GO:0000107">
    <property type="term" value="F:imidazoleglycerol-phosphate synthase activity"/>
    <property type="evidence" value="ECO:0007669"/>
    <property type="project" value="UniProtKB-UniRule"/>
</dbReference>
<dbReference type="Pfam" id="PF00977">
    <property type="entry name" value="His_biosynth"/>
    <property type="match status" value="1"/>
</dbReference>
<evidence type="ECO:0000313" key="25">
    <source>
        <dbReference type="EMBL" id="GEN31349.1"/>
    </source>
</evidence>
<dbReference type="HAMAP" id="MF_01013">
    <property type="entry name" value="HisF"/>
    <property type="match status" value="1"/>
</dbReference>
<dbReference type="GO" id="GO:0016829">
    <property type="term" value="F:lyase activity"/>
    <property type="evidence" value="ECO:0007669"/>
    <property type="project" value="UniProtKB-KW"/>
</dbReference>
<dbReference type="GO" id="GO:0005524">
    <property type="term" value="F:ATP binding"/>
    <property type="evidence" value="ECO:0007669"/>
    <property type="project" value="UniProtKB-KW"/>
</dbReference>
<dbReference type="FunFam" id="3.10.20.810:FF:000001">
    <property type="entry name" value="Histidine biosynthesis bifunctional protein HisIE"/>
    <property type="match status" value="1"/>
</dbReference>
<comment type="subcellular location">
    <subcellularLocation>
        <location evidence="3 21">Cytoplasm</location>
    </subcellularLocation>
</comment>
<evidence type="ECO:0000256" key="15">
    <source>
        <dbReference type="ARBA" id="ARBA00022840"/>
    </source>
</evidence>
<comment type="catalytic activity">
    <reaction evidence="1 22">
        <text>1-(5-phospho-beta-D-ribosyl)-5'-AMP + H2O = 1-(5-phospho-beta-D-ribosyl)-5-[(5-phospho-beta-D-ribosylamino)methylideneamino]imidazole-4-carboxamide</text>
        <dbReference type="Rhea" id="RHEA:20049"/>
        <dbReference type="ChEBI" id="CHEBI:15377"/>
        <dbReference type="ChEBI" id="CHEBI:58435"/>
        <dbReference type="ChEBI" id="CHEBI:59457"/>
        <dbReference type="EC" id="3.5.4.19"/>
    </reaction>
</comment>
<evidence type="ECO:0000259" key="24">
    <source>
        <dbReference type="Pfam" id="PF01502"/>
    </source>
</evidence>
<keyword evidence="14 22" id="KW-0378">Hydrolase</keyword>
<evidence type="ECO:0000256" key="8">
    <source>
        <dbReference type="ARBA" id="ARBA00008299"/>
    </source>
</evidence>
<comment type="pathway">
    <text evidence="4 21">Amino-acid biosynthesis; L-histidine biosynthesis; L-histidine from 5-phospho-alpha-D-ribose 1-diphosphate: step 5/9.</text>
</comment>
<keyword evidence="13 22" id="KW-0547">Nucleotide-binding</keyword>
<comment type="catalytic activity">
    <reaction evidence="2 22">
        <text>1-(5-phospho-beta-D-ribosyl)-ATP + H2O = 1-(5-phospho-beta-D-ribosyl)-5'-AMP + diphosphate + H(+)</text>
        <dbReference type="Rhea" id="RHEA:22828"/>
        <dbReference type="ChEBI" id="CHEBI:15377"/>
        <dbReference type="ChEBI" id="CHEBI:15378"/>
        <dbReference type="ChEBI" id="CHEBI:33019"/>
        <dbReference type="ChEBI" id="CHEBI:59457"/>
        <dbReference type="ChEBI" id="CHEBI:73183"/>
        <dbReference type="EC" id="3.6.1.31"/>
    </reaction>
</comment>
<evidence type="ECO:0000256" key="23">
    <source>
        <dbReference type="RuleBase" id="RU003657"/>
    </source>
</evidence>
<dbReference type="InterPro" id="IPR050064">
    <property type="entry name" value="IGPS_HisA/HisF"/>
</dbReference>
<dbReference type="InterPro" id="IPR006062">
    <property type="entry name" value="His_biosynth"/>
</dbReference>
<dbReference type="Proteomes" id="UP000321491">
    <property type="component" value="Unassembled WGS sequence"/>
</dbReference>
<protein>
    <recommendedName>
        <fullName evidence="22">Histidine biosynthesis bifunctional protein HisIE</fullName>
    </recommendedName>
    <domain>
        <recommendedName>
            <fullName evidence="22">Phosphoribosyl-AMP cyclohydrolase</fullName>
            <shortName evidence="22">PRA-CH</shortName>
            <ecNumber evidence="22">3.5.4.19</ecNumber>
        </recommendedName>
    </domain>
    <domain>
        <recommendedName>
            <fullName evidence="22">Phosphoribosyl-ATP pyrophosphatase</fullName>
            <shortName evidence="22">PRA-PH</shortName>
            <ecNumber evidence="22">3.6.1.31</ecNumber>
        </recommendedName>
    </domain>
</protein>
<evidence type="ECO:0000313" key="26">
    <source>
        <dbReference type="Proteomes" id="UP000321491"/>
    </source>
</evidence>
<dbReference type="Gene3D" id="1.10.287.1080">
    <property type="entry name" value="MazG-like"/>
    <property type="match status" value="1"/>
</dbReference>
<evidence type="ECO:0000256" key="20">
    <source>
        <dbReference type="ARBA" id="ARBA00047838"/>
    </source>
</evidence>
<evidence type="ECO:0000256" key="5">
    <source>
        <dbReference type="ARBA" id="ARBA00005169"/>
    </source>
</evidence>
<evidence type="ECO:0000256" key="14">
    <source>
        <dbReference type="ARBA" id="ARBA00022801"/>
    </source>
</evidence>
<dbReference type="HAMAP" id="MF_01019">
    <property type="entry name" value="HisIE"/>
    <property type="match status" value="1"/>
</dbReference>
<keyword evidence="18 22" id="KW-0511">Multifunctional enzyme</keyword>
<comment type="subunit">
    <text evidence="10 21">Heterodimer of HisH and HisF.</text>
</comment>
<dbReference type="InterPro" id="IPR021130">
    <property type="entry name" value="PRib-ATP_PPHydrolase-like"/>
</dbReference>
<comment type="similarity">
    <text evidence="7 22">In the C-terminal section; belongs to the PRA-PH family.</text>
</comment>
<dbReference type="CDD" id="cd11534">
    <property type="entry name" value="NTP-PPase_HisIE_like"/>
    <property type="match status" value="1"/>
</dbReference>
<dbReference type="InterPro" id="IPR002496">
    <property type="entry name" value="PRib_AMP_CycHydrolase_dom"/>
</dbReference>
<comment type="similarity">
    <text evidence="9 21 23">Belongs to the HisA/HisF family.</text>
</comment>
<comment type="similarity">
    <text evidence="8 22">In the N-terminal section; belongs to the PRA-CH family.</text>
</comment>
<dbReference type="RefSeq" id="WP_170226652.1">
    <property type="nucleotide sequence ID" value="NZ_BJXW01000014.1"/>
</dbReference>
<dbReference type="GO" id="GO:0005737">
    <property type="term" value="C:cytoplasm"/>
    <property type="evidence" value="ECO:0007669"/>
    <property type="project" value="UniProtKB-SubCell"/>
</dbReference>
<comment type="pathway">
    <text evidence="6 22">Amino-acid biosynthesis; L-histidine biosynthesis; L-histidine from 5-phospho-alpha-D-ribose 1-diphosphate: step 2/9.</text>
</comment>
<dbReference type="CDD" id="cd04731">
    <property type="entry name" value="HisF"/>
    <property type="match status" value="1"/>
</dbReference>
<evidence type="ECO:0000256" key="12">
    <source>
        <dbReference type="ARBA" id="ARBA00022605"/>
    </source>
</evidence>
<sequence length="450" mass="50219">METKTKRIIPCLDVDHGRVVKGKKFKGLKDIADPIELARKYEQQGADELVFYDITATTEKRGIILDIVKQVQSAITIPLTVGGGIRTVKDIEAVLQAGADKVSINSAAVKNPDLITEAASHFGNNRIVLSIDVKQVGEKEWKIFTDGGSTETELNAIDWAKEGEKRGAGEIVVNCMDEDGVRNGYDIQLTETISNAVDIPVIASGGAGEMEHFKEVFEHGISGALAASVFHYDDIKIPDLKLYLADIHFPADGLLPAIVQDVETKQVLMLAYMNETALKKTIETKEAWFYSRSRQELWHKGATSGNKQLVRGIQYDCDGDAILLQVKRLGPACHTGEESCFFNSLIQGSEGLKEEAVLSQLMTTIKKRRNKQQSRSYTAYLFREGLDKILKKIGEESSEVIIGAKNRNKQEVIWEIADLVYHLLVLMTYLNIDLSDIERELKKRHVKREE</sequence>
<feature type="region of interest" description="Phosphoribosyl-AMP cyclohydrolase" evidence="22">
    <location>
        <begin position="1"/>
        <end position="357"/>
    </location>
</feature>